<gene>
    <name evidence="7" type="ORF">ABID23_000119</name>
</gene>
<feature type="domain" description="Lipopolysaccharide assembly protein A" evidence="6">
    <location>
        <begin position="47"/>
        <end position="95"/>
    </location>
</feature>
<keyword evidence="3 5" id="KW-1133">Transmembrane helix</keyword>
<feature type="transmembrane region" description="Helical" evidence="5">
    <location>
        <begin position="7"/>
        <end position="26"/>
    </location>
</feature>
<evidence type="ECO:0000259" key="6">
    <source>
        <dbReference type="Pfam" id="PF06305"/>
    </source>
</evidence>
<keyword evidence="4 5" id="KW-0472">Membrane</keyword>
<reference evidence="7 8" key="1">
    <citation type="submission" date="2024-06" db="EMBL/GenBank/DDBJ databases">
        <title>Genomic Encyclopedia of Type Strains, Phase IV (KMG-IV): sequencing the most valuable type-strain genomes for metagenomic binning, comparative biology and taxonomic classification.</title>
        <authorList>
            <person name="Goeker M."/>
        </authorList>
    </citation>
    <scope>NUCLEOTIDE SEQUENCE [LARGE SCALE GENOMIC DNA]</scope>
    <source>
        <strain evidence="7 8">DSM 23649</strain>
    </source>
</reference>
<evidence type="ECO:0000256" key="2">
    <source>
        <dbReference type="ARBA" id="ARBA00022692"/>
    </source>
</evidence>
<feature type="transmembrane region" description="Helical" evidence="5">
    <location>
        <begin position="51"/>
        <end position="75"/>
    </location>
</feature>
<accession>A0ABV2HET1</accession>
<comment type="caution">
    <text evidence="7">The sequence shown here is derived from an EMBL/GenBank/DDBJ whole genome shotgun (WGS) entry which is preliminary data.</text>
</comment>
<name>A0ABV2HET1_9HYPH</name>
<evidence type="ECO:0000256" key="1">
    <source>
        <dbReference type="ARBA" id="ARBA00022475"/>
    </source>
</evidence>
<evidence type="ECO:0000256" key="4">
    <source>
        <dbReference type="ARBA" id="ARBA00023136"/>
    </source>
</evidence>
<proteinExistence type="predicted"/>
<evidence type="ECO:0000313" key="7">
    <source>
        <dbReference type="EMBL" id="MET3589049.1"/>
    </source>
</evidence>
<dbReference type="EMBL" id="JBEPLI010000001">
    <property type="protein sequence ID" value="MET3589049.1"/>
    <property type="molecule type" value="Genomic_DNA"/>
</dbReference>
<dbReference type="Proteomes" id="UP001549086">
    <property type="component" value="Unassembled WGS sequence"/>
</dbReference>
<protein>
    <submittedName>
        <fullName evidence="7">Integral membrane protein</fullName>
    </submittedName>
</protein>
<evidence type="ECO:0000256" key="5">
    <source>
        <dbReference type="SAM" id="Phobius"/>
    </source>
</evidence>
<evidence type="ECO:0000256" key="3">
    <source>
        <dbReference type="ARBA" id="ARBA00022989"/>
    </source>
</evidence>
<keyword evidence="1" id="KW-1003">Cell membrane</keyword>
<keyword evidence="2 5" id="KW-0812">Transmembrane</keyword>
<dbReference type="Pfam" id="PF06305">
    <property type="entry name" value="LapA_dom"/>
    <property type="match status" value="1"/>
</dbReference>
<evidence type="ECO:0000313" key="8">
    <source>
        <dbReference type="Proteomes" id="UP001549086"/>
    </source>
</evidence>
<sequence>MMIIKRVFLTIVLMFFTVFLIAFVMANDQMVTLILDPFRISSARFTYRAPLFIWLFIFLGIGILLGRLINWLAYYDCKKELKKNKAELEKLKTSIADMV</sequence>
<organism evidence="7 8">
    <name type="scientific">Bartonella silvatica</name>
    <dbReference type="NCBI Taxonomy" id="357760"/>
    <lineage>
        <taxon>Bacteria</taxon>
        <taxon>Pseudomonadati</taxon>
        <taxon>Pseudomonadota</taxon>
        <taxon>Alphaproteobacteria</taxon>
        <taxon>Hyphomicrobiales</taxon>
        <taxon>Bartonellaceae</taxon>
        <taxon>Bartonella</taxon>
    </lineage>
</organism>
<keyword evidence="8" id="KW-1185">Reference proteome</keyword>
<dbReference type="InterPro" id="IPR010445">
    <property type="entry name" value="LapA_dom"/>
</dbReference>